<feature type="region of interest" description="Disordered" evidence="1">
    <location>
        <begin position="336"/>
        <end position="357"/>
    </location>
</feature>
<dbReference type="InterPro" id="IPR042453">
    <property type="entry name" value="WDR53"/>
</dbReference>
<dbReference type="SUPFAM" id="SSF50978">
    <property type="entry name" value="WD40 repeat-like"/>
    <property type="match status" value="1"/>
</dbReference>
<feature type="region of interest" description="Disordered" evidence="1">
    <location>
        <begin position="1"/>
        <end position="21"/>
    </location>
</feature>
<dbReference type="Pfam" id="PF00400">
    <property type="entry name" value="WD40"/>
    <property type="match status" value="1"/>
</dbReference>
<dbReference type="InterPro" id="IPR036322">
    <property type="entry name" value="WD40_repeat_dom_sf"/>
</dbReference>
<evidence type="ECO:0000313" key="2">
    <source>
        <dbReference type="EMBL" id="CAD8880724.1"/>
    </source>
</evidence>
<protein>
    <submittedName>
        <fullName evidence="2">Uncharacterized protein</fullName>
    </submittedName>
</protein>
<dbReference type="InterPro" id="IPR001680">
    <property type="entry name" value="WD40_rpt"/>
</dbReference>
<dbReference type="PANTHER" id="PTHR44666:SF1">
    <property type="entry name" value="WD REPEAT-CONTAINING PROTEIN 53"/>
    <property type="match status" value="1"/>
</dbReference>
<dbReference type="Gene3D" id="2.130.10.10">
    <property type="entry name" value="YVTN repeat-like/Quinoprotein amine dehydrogenase"/>
    <property type="match status" value="2"/>
</dbReference>
<dbReference type="AlphaFoldDB" id="A0A7S1BBG0"/>
<dbReference type="PANTHER" id="PTHR44666">
    <property type="entry name" value="WD REPEAT-CONTAINING PROTEIN 53"/>
    <property type="match status" value="1"/>
</dbReference>
<feature type="compositionally biased region" description="Low complexity" evidence="1">
    <location>
        <begin position="8"/>
        <end position="20"/>
    </location>
</feature>
<feature type="compositionally biased region" description="Basic residues" evidence="1">
    <location>
        <begin position="343"/>
        <end position="353"/>
    </location>
</feature>
<dbReference type="InterPro" id="IPR015943">
    <property type="entry name" value="WD40/YVTN_repeat-like_dom_sf"/>
</dbReference>
<evidence type="ECO:0000256" key="1">
    <source>
        <dbReference type="SAM" id="MobiDB-lite"/>
    </source>
</evidence>
<reference evidence="2" key="1">
    <citation type="submission" date="2021-01" db="EMBL/GenBank/DDBJ databases">
        <authorList>
            <person name="Corre E."/>
            <person name="Pelletier E."/>
            <person name="Niang G."/>
            <person name="Scheremetjew M."/>
            <person name="Finn R."/>
            <person name="Kale V."/>
            <person name="Holt S."/>
            <person name="Cochrane G."/>
            <person name="Meng A."/>
            <person name="Brown T."/>
            <person name="Cohen L."/>
        </authorList>
    </citation>
    <scope>NUCLEOTIDE SEQUENCE</scope>
    <source>
        <strain evidence="2">308</strain>
    </source>
</reference>
<gene>
    <name evidence="2" type="ORF">CHYS00102_LOCUS7910</name>
</gene>
<sequence length="508" mass="55086">MTDHSLKSPSPDTSSQRSSQAKFPSISDSIFCRLSLEYHFAPVLCLSYLSPPATIPPDGNGPVPPSSPLPPLLLSGSEDGTLCLWVISLPNPKCVHSLSIPRNDDGGDIKDAEVTACALSWDVSLDQLCLHAASASKMYEYRLPSSVAFEGSVVTSISNPPSSSTTTAVASDLSLELGCGDEINQLVVSKRAVAAADDTGCVRMLVRNQLRDGNNVRRKIFTHCSEALCTSIAWCNRTYPPLPSSTVYNRRRLYGGRSVSPTVLFLSGGTDSSVALWNVDRPWAALDRIEFNVDAEGNQMCNPPFIHALSWEPELGIAASGCGDGTVRILQVRENEGEVSKGSKGKGKKKGRISGHSGEKCRTKLKQVAMAYHGETETACACVSFIDTLISKKKTMDETALDMGKKDADWDNSDTKQQLLVSAGNDAHLCLWKVSLENKNTQKHERHSKGRGNGIGLERLHRICHGSKPNWVVGGAIASEKIEMRGPTYRNAFFVADCTSNEISVYYF</sequence>
<name>A0A7S1BBG0_9STRA</name>
<proteinExistence type="predicted"/>
<accession>A0A7S1BBG0</accession>
<dbReference type="SMART" id="SM00320">
    <property type="entry name" value="WD40"/>
    <property type="match status" value="4"/>
</dbReference>
<dbReference type="EMBL" id="HBFR01010971">
    <property type="protein sequence ID" value="CAD8880724.1"/>
    <property type="molecule type" value="Transcribed_RNA"/>
</dbReference>
<organism evidence="2">
    <name type="scientific">Corethron hystrix</name>
    <dbReference type="NCBI Taxonomy" id="216773"/>
    <lineage>
        <taxon>Eukaryota</taxon>
        <taxon>Sar</taxon>
        <taxon>Stramenopiles</taxon>
        <taxon>Ochrophyta</taxon>
        <taxon>Bacillariophyta</taxon>
        <taxon>Coscinodiscophyceae</taxon>
        <taxon>Corethrophycidae</taxon>
        <taxon>Corethrales</taxon>
        <taxon>Corethraceae</taxon>
        <taxon>Corethron</taxon>
    </lineage>
</organism>